<organism evidence="2">
    <name type="scientific">mine drainage metagenome</name>
    <dbReference type="NCBI Taxonomy" id="410659"/>
    <lineage>
        <taxon>unclassified sequences</taxon>
        <taxon>metagenomes</taxon>
        <taxon>ecological metagenomes</taxon>
    </lineage>
</organism>
<dbReference type="EMBL" id="MLJW01000080">
    <property type="protein sequence ID" value="OIR01767.1"/>
    <property type="molecule type" value="Genomic_DNA"/>
</dbReference>
<gene>
    <name evidence="2" type="ORF">GALL_160680</name>
</gene>
<sequence>MQPKARNAVPAERRPRPSDAPEATGPDDDSTETESPGETSIVGNEEVWPSDEAETLARADAAERGETLQAEPAPSEEEEPEKAALPSLEQLVGQVPESVRATLEELFRARWTRVARFRKRDLKS</sequence>
<evidence type="ECO:0000313" key="2">
    <source>
        <dbReference type="EMBL" id="OIR01767.1"/>
    </source>
</evidence>
<proteinExistence type="predicted"/>
<evidence type="ECO:0000256" key="1">
    <source>
        <dbReference type="SAM" id="MobiDB-lite"/>
    </source>
</evidence>
<name>A0A1J5S0N6_9ZZZZ</name>
<comment type="caution">
    <text evidence="2">The sequence shown here is derived from an EMBL/GenBank/DDBJ whole genome shotgun (WGS) entry which is preliminary data.</text>
</comment>
<protein>
    <submittedName>
        <fullName evidence="2">Uncharacterized protein</fullName>
    </submittedName>
</protein>
<accession>A0A1J5S0N6</accession>
<dbReference type="AlphaFoldDB" id="A0A1J5S0N6"/>
<feature type="compositionally biased region" description="Basic and acidic residues" evidence="1">
    <location>
        <begin position="55"/>
        <end position="66"/>
    </location>
</feature>
<feature type="region of interest" description="Disordered" evidence="1">
    <location>
        <begin position="1"/>
        <end position="84"/>
    </location>
</feature>
<feature type="compositionally biased region" description="Polar residues" evidence="1">
    <location>
        <begin position="33"/>
        <end position="42"/>
    </location>
</feature>
<reference evidence="2" key="1">
    <citation type="submission" date="2016-10" db="EMBL/GenBank/DDBJ databases">
        <title>Sequence of Gallionella enrichment culture.</title>
        <authorList>
            <person name="Poehlein A."/>
            <person name="Muehling M."/>
            <person name="Daniel R."/>
        </authorList>
    </citation>
    <scope>NUCLEOTIDE SEQUENCE</scope>
</reference>